<dbReference type="EMBL" id="SWLE01000011">
    <property type="protein sequence ID" value="TNM95051.1"/>
    <property type="molecule type" value="Genomic_DNA"/>
</dbReference>
<reference evidence="5 6" key="1">
    <citation type="submission" date="2019-04" db="EMBL/GenBank/DDBJ databases">
        <title>The sequence and de novo assembly of Takifugu bimaculatus genome using PacBio and Hi-C technologies.</title>
        <authorList>
            <person name="Xu P."/>
            <person name="Liu B."/>
            <person name="Zhou Z."/>
        </authorList>
    </citation>
    <scope>NUCLEOTIDE SEQUENCE [LARGE SCALE GENOMIC DNA]</scope>
    <source>
        <strain evidence="5">TB-2018</strain>
        <tissue evidence="5">Muscle</tissue>
    </source>
</reference>
<organism evidence="5 6">
    <name type="scientific">Takifugu bimaculatus</name>
    <dbReference type="NCBI Taxonomy" id="433685"/>
    <lineage>
        <taxon>Eukaryota</taxon>
        <taxon>Metazoa</taxon>
        <taxon>Chordata</taxon>
        <taxon>Craniata</taxon>
        <taxon>Vertebrata</taxon>
        <taxon>Euteleostomi</taxon>
        <taxon>Actinopterygii</taxon>
        <taxon>Neopterygii</taxon>
        <taxon>Teleostei</taxon>
        <taxon>Neoteleostei</taxon>
        <taxon>Acanthomorphata</taxon>
        <taxon>Eupercaria</taxon>
        <taxon>Tetraodontiformes</taxon>
        <taxon>Tetradontoidea</taxon>
        <taxon>Tetraodontidae</taxon>
        <taxon>Takifugu</taxon>
    </lineage>
</organism>
<evidence type="ECO:0000256" key="1">
    <source>
        <dbReference type="ARBA" id="ARBA00023054"/>
    </source>
</evidence>
<dbReference type="Pfam" id="PF14818">
    <property type="entry name" value="SOGA1-2-like_CC"/>
    <property type="match status" value="1"/>
</dbReference>
<name>A0A4Z2BS03_9TELE</name>
<feature type="region of interest" description="Disordered" evidence="3">
    <location>
        <begin position="439"/>
        <end position="513"/>
    </location>
</feature>
<feature type="region of interest" description="Disordered" evidence="3">
    <location>
        <begin position="269"/>
        <end position="309"/>
    </location>
</feature>
<dbReference type="Proteomes" id="UP000516260">
    <property type="component" value="Chromosome 19"/>
</dbReference>
<keyword evidence="1 2" id="KW-0175">Coiled coil</keyword>
<evidence type="ECO:0000313" key="6">
    <source>
        <dbReference type="Proteomes" id="UP000516260"/>
    </source>
</evidence>
<keyword evidence="6" id="KW-1185">Reference proteome</keyword>
<proteinExistence type="predicted"/>
<dbReference type="AlphaFoldDB" id="A0A4Z2BS03"/>
<dbReference type="PANTHER" id="PTHR15705:SF1">
    <property type="entry name" value="RIKEN CDNA 9330159F19 GENE"/>
    <property type="match status" value="1"/>
</dbReference>
<feature type="coiled-coil region" evidence="2">
    <location>
        <begin position="25"/>
        <end position="52"/>
    </location>
</feature>
<feature type="compositionally biased region" description="Low complexity" evidence="3">
    <location>
        <begin position="488"/>
        <end position="499"/>
    </location>
</feature>
<feature type="compositionally biased region" description="Polar residues" evidence="3">
    <location>
        <begin position="222"/>
        <end position="236"/>
    </location>
</feature>
<gene>
    <name evidence="5" type="ORF">fugu_017810</name>
</gene>
<accession>A0A4Z2BS03</accession>
<feature type="region of interest" description="Disordered" evidence="3">
    <location>
        <begin position="324"/>
        <end position="422"/>
    </location>
</feature>
<protein>
    <recommendedName>
        <fullName evidence="4">SOGA 1/2-like coiled-coil domain-containing protein</fullName>
    </recommendedName>
</protein>
<sequence length="513" mass="56898">MAAIDLERGLEHGGRGWGSERSDLMDNFDSEMQEWEDQLQDIQRKIEELYSSVQARRGVNDVTVDNQRKLEYSQEHHGNSQQNHSGPITQPHHYGNNCNYGANMCGYPASHQNVYSYCHGNGVSEIGDLLQDYLEQGKQMGRKNNGTRHVHFSDTIDVSSDTPAHNNDARRNERVGLELLLGSFEENENRKNQMSHMAGSQHRESSPNKENKLAKPPLVQREASTVQPRPQLSQSPALDRKCCSPSVLRKFGAMLQENEGKLLTESGVVTHQRLTPEPKCPTPSCQRRAASKASVRVPSQKSHADPDVLTGDIVLSQDWVLVSDSGRQNQKDQRGGYSGPKGSHQSPQPAQRRPLATGSPKVKPRAHSGADRDGGLPQRERARKVSPPGVEPRMDYKVSSVSSGPQWAQRGGLPGQDCRGAGDEGLIELLDMLEIQHEYSSSARPAHTACRDDPLQVNQAERSPPACNRSFSRPARPANQRPPSRWASRTPTTRISSPSGPLYRPPSPRTRTR</sequence>
<feature type="domain" description="SOGA 1/2-like coiled-coil" evidence="4">
    <location>
        <begin position="4"/>
        <end position="57"/>
    </location>
</feature>
<feature type="compositionally biased region" description="Basic and acidic residues" evidence="3">
    <location>
        <begin position="368"/>
        <end position="380"/>
    </location>
</feature>
<evidence type="ECO:0000313" key="5">
    <source>
        <dbReference type="EMBL" id="TNM95051.1"/>
    </source>
</evidence>
<feature type="compositionally biased region" description="Pro residues" evidence="3">
    <location>
        <begin position="503"/>
        <end position="513"/>
    </location>
</feature>
<evidence type="ECO:0000256" key="3">
    <source>
        <dbReference type="SAM" id="MobiDB-lite"/>
    </source>
</evidence>
<evidence type="ECO:0000256" key="2">
    <source>
        <dbReference type="SAM" id="Coils"/>
    </source>
</evidence>
<feature type="compositionally biased region" description="Basic and acidic residues" evidence="3">
    <location>
        <begin position="201"/>
        <end position="213"/>
    </location>
</feature>
<evidence type="ECO:0000259" key="4">
    <source>
        <dbReference type="Pfam" id="PF14818"/>
    </source>
</evidence>
<dbReference type="InterPro" id="IPR027882">
    <property type="entry name" value="SOGA1/2-like_CC"/>
</dbReference>
<comment type="caution">
    <text evidence="5">The sequence shown here is derived from an EMBL/GenBank/DDBJ whole genome shotgun (WGS) entry which is preliminary data.</text>
</comment>
<feature type="region of interest" description="Disordered" evidence="3">
    <location>
        <begin position="184"/>
        <end position="240"/>
    </location>
</feature>
<dbReference type="PANTHER" id="PTHR15705">
    <property type="entry name" value="MCG7194, ISOFORM CRA_A"/>
    <property type="match status" value="1"/>
</dbReference>